<dbReference type="RefSeq" id="WP_379320470.1">
    <property type="nucleotide sequence ID" value="NZ_JBHTLM010000013.1"/>
</dbReference>
<evidence type="ECO:0000313" key="10">
    <source>
        <dbReference type="Proteomes" id="UP001597262"/>
    </source>
</evidence>
<reference evidence="10" key="1">
    <citation type="journal article" date="2019" name="Int. J. Syst. Evol. Microbiol.">
        <title>The Global Catalogue of Microorganisms (GCM) 10K type strain sequencing project: providing services to taxonomists for standard genome sequencing and annotation.</title>
        <authorList>
            <consortium name="The Broad Institute Genomics Platform"/>
            <consortium name="The Broad Institute Genome Sequencing Center for Infectious Disease"/>
            <person name="Wu L."/>
            <person name="Ma J."/>
        </authorList>
    </citation>
    <scope>NUCLEOTIDE SEQUENCE [LARGE SCALE GENOMIC DNA]</scope>
    <source>
        <strain evidence="10">CCUG 59189</strain>
    </source>
</reference>
<evidence type="ECO:0000256" key="2">
    <source>
        <dbReference type="ARBA" id="ARBA00022448"/>
    </source>
</evidence>
<feature type="transmembrane region" description="Helical" evidence="7">
    <location>
        <begin position="276"/>
        <end position="298"/>
    </location>
</feature>
<dbReference type="EMBL" id="JBHTLM010000013">
    <property type="protein sequence ID" value="MFD1178025.1"/>
    <property type="molecule type" value="Genomic_DNA"/>
</dbReference>
<keyword evidence="5 7" id="KW-1133">Transmembrane helix</keyword>
<dbReference type="InterPro" id="IPR004841">
    <property type="entry name" value="AA-permease/SLC12A_dom"/>
</dbReference>
<dbReference type="PIRSF" id="PIRSF006060">
    <property type="entry name" value="AA_transporter"/>
    <property type="match status" value="1"/>
</dbReference>
<keyword evidence="3 7" id="KW-0812">Transmembrane</keyword>
<evidence type="ECO:0000256" key="3">
    <source>
        <dbReference type="ARBA" id="ARBA00022692"/>
    </source>
</evidence>
<proteinExistence type="predicted"/>
<dbReference type="PANTHER" id="PTHR43495">
    <property type="entry name" value="GABA PERMEASE"/>
    <property type="match status" value="1"/>
</dbReference>
<feature type="transmembrane region" description="Helical" evidence="7">
    <location>
        <begin position="330"/>
        <end position="348"/>
    </location>
</feature>
<keyword evidence="6 7" id="KW-0472">Membrane</keyword>
<feature type="transmembrane region" description="Helical" evidence="7">
    <location>
        <begin position="44"/>
        <end position="62"/>
    </location>
</feature>
<evidence type="ECO:0000256" key="1">
    <source>
        <dbReference type="ARBA" id="ARBA00004141"/>
    </source>
</evidence>
<feature type="transmembrane region" description="Helical" evidence="7">
    <location>
        <begin position="233"/>
        <end position="256"/>
    </location>
</feature>
<keyword evidence="4" id="KW-0029">Amino-acid transport</keyword>
<feature type="transmembrane region" description="Helical" evidence="7">
    <location>
        <begin position="397"/>
        <end position="416"/>
    </location>
</feature>
<keyword evidence="2" id="KW-0813">Transport</keyword>
<evidence type="ECO:0000259" key="8">
    <source>
        <dbReference type="Pfam" id="PF00324"/>
    </source>
</evidence>
<feature type="transmembrane region" description="Helical" evidence="7">
    <location>
        <begin position="157"/>
        <end position="175"/>
    </location>
</feature>
<feature type="transmembrane region" description="Helical" evidence="7">
    <location>
        <begin position="422"/>
        <end position="439"/>
    </location>
</feature>
<comment type="subcellular location">
    <subcellularLocation>
        <location evidence="1">Membrane</location>
        <topology evidence="1">Multi-pass membrane protein</topology>
    </subcellularLocation>
</comment>
<gene>
    <name evidence="9" type="ORF">ACFQ3W_17185</name>
</gene>
<evidence type="ECO:0000313" key="9">
    <source>
        <dbReference type="EMBL" id="MFD1178025.1"/>
    </source>
</evidence>
<dbReference type="PANTHER" id="PTHR43495:SF5">
    <property type="entry name" value="GAMMA-AMINOBUTYRIC ACID PERMEASE"/>
    <property type="match status" value="1"/>
</dbReference>
<protein>
    <submittedName>
        <fullName evidence="9">Amino acid permease</fullName>
    </submittedName>
</protein>
<keyword evidence="10" id="KW-1185">Reference proteome</keyword>
<feature type="transmembrane region" description="Helical" evidence="7">
    <location>
        <begin position="12"/>
        <end position="32"/>
    </location>
</feature>
<evidence type="ECO:0000256" key="4">
    <source>
        <dbReference type="ARBA" id="ARBA00022970"/>
    </source>
</evidence>
<dbReference type="Proteomes" id="UP001597262">
    <property type="component" value="Unassembled WGS sequence"/>
</dbReference>
<dbReference type="Pfam" id="PF00324">
    <property type="entry name" value="AA_permease"/>
    <property type="match status" value="1"/>
</dbReference>
<dbReference type="Gene3D" id="1.20.1740.10">
    <property type="entry name" value="Amino acid/polyamine transporter I"/>
    <property type="match status" value="1"/>
</dbReference>
<comment type="caution">
    <text evidence="9">The sequence shown here is derived from an EMBL/GenBank/DDBJ whole genome shotgun (WGS) entry which is preliminary data.</text>
</comment>
<name>A0ABW3S209_9BACL</name>
<feature type="transmembrane region" description="Helical" evidence="7">
    <location>
        <begin position="354"/>
        <end position="376"/>
    </location>
</feature>
<feature type="transmembrane region" description="Helical" evidence="7">
    <location>
        <begin position="124"/>
        <end position="145"/>
    </location>
</feature>
<feature type="transmembrane region" description="Helical" evidence="7">
    <location>
        <begin position="83"/>
        <end position="104"/>
    </location>
</feature>
<evidence type="ECO:0000256" key="6">
    <source>
        <dbReference type="ARBA" id="ARBA00023136"/>
    </source>
</evidence>
<feature type="domain" description="Amino acid permease/ SLC12A" evidence="8">
    <location>
        <begin position="15"/>
        <end position="441"/>
    </location>
</feature>
<accession>A0ABW3S209</accession>
<evidence type="ECO:0000256" key="5">
    <source>
        <dbReference type="ARBA" id="ARBA00022989"/>
    </source>
</evidence>
<feature type="transmembrane region" description="Helical" evidence="7">
    <location>
        <begin position="195"/>
        <end position="221"/>
    </location>
</feature>
<organism evidence="9 10">
    <name type="scientific">Paenibacillus puldeungensis</name>
    <dbReference type="NCBI Taxonomy" id="696536"/>
    <lineage>
        <taxon>Bacteria</taxon>
        <taxon>Bacillati</taxon>
        <taxon>Bacillota</taxon>
        <taxon>Bacilli</taxon>
        <taxon>Bacillales</taxon>
        <taxon>Paenibacillaceae</taxon>
        <taxon>Paenibacillus</taxon>
    </lineage>
</organism>
<sequence>MAKTKEKQEGLSTFHLTMLALGTVVGGSFFLGSGVGIKAAGPSILISYILGGLLIYIILYALSEMTVADPVAGSFRTYAERSFGPAVGFITGWVYWTGLVFAMSSESIAATTFLRQWFPNLSPALMGASIIIGITLLNLLGAKYLSKLESSLAAVKLLAIAGFIAIGLAIIAGLMPGTPAIGAGELRGQPWFPGGIAGIAGSMLIVIFTYAGFEVIGLAASEVRNPKKTVPRAINLTLISLVGLYVAAIAVILLLFPTQGIIEDQSPFVLALNRWGMNWAGLLINIVMVTAILSTMLASTFGLGRMIRSLAAEGHAPGWLKEKTEVPYRGILFSGLAMLGGLGLGFLLPRHVYLFLISLGGFSLLFAYFVILGSHYKWRKRTPCSPEAACQLPGFPYTSWLGLIGMIGIFASMPFIPGQGAGLIAGLILVTALTGIYYLKTMLARHPSRAARFRVAPPARRIRPIHVPYAQMEASEEYAEKTRHEPMDKPKS</sequence>
<evidence type="ECO:0000256" key="7">
    <source>
        <dbReference type="SAM" id="Phobius"/>
    </source>
</evidence>